<dbReference type="SUPFAM" id="SSF88723">
    <property type="entry name" value="PIN domain-like"/>
    <property type="match status" value="1"/>
</dbReference>
<name>A0A5K8A2L2_9BACT</name>
<evidence type="ECO:0000313" key="2">
    <source>
        <dbReference type="EMBL" id="BBO86520.1"/>
    </source>
</evidence>
<dbReference type="EMBL" id="AP021876">
    <property type="protein sequence ID" value="BBO86520.1"/>
    <property type="molecule type" value="Genomic_DNA"/>
</dbReference>
<dbReference type="Proteomes" id="UP000425960">
    <property type="component" value="Chromosome"/>
</dbReference>
<dbReference type="PANTHER" id="PTHR36173:SF2">
    <property type="entry name" value="RIBONUCLEASE VAPC16"/>
    <property type="match status" value="1"/>
</dbReference>
<reference evidence="2 3" key="1">
    <citation type="submission" date="2019-11" db="EMBL/GenBank/DDBJ databases">
        <title>Comparative genomics of hydrocarbon-degrading Desulfosarcina strains.</title>
        <authorList>
            <person name="Watanabe M."/>
            <person name="Kojima H."/>
            <person name="Fukui M."/>
        </authorList>
    </citation>
    <scope>NUCLEOTIDE SEQUENCE [LARGE SCALE GENOMIC DNA]</scope>
    <source>
        <strain evidence="2 3">28bB2T</strain>
    </source>
</reference>
<gene>
    <name evidence="2" type="ORF">DSCO28_70860</name>
</gene>
<dbReference type="AlphaFoldDB" id="A0A5K8A2L2"/>
<dbReference type="InterPro" id="IPR041705">
    <property type="entry name" value="PIN_Sll0205"/>
</dbReference>
<dbReference type="InterPro" id="IPR002716">
    <property type="entry name" value="PIN_dom"/>
</dbReference>
<dbReference type="Gene3D" id="3.40.50.1010">
    <property type="entry name" value="5'-nuclease"/>
    <property type="match status" value="1"/>
</dbReference>
<dbReference type="Pfam" id="PF01850">
    <property type="entry name" value="PIN"/>
    <property type="match status" value="1"/>
</dbReference>
<dbReference type="CDD" id="cd09872">
    <property type="entry name" value="PIN_Sll0205-like"/>
    <property type="match status" value="1"/>
</dbReference>
<proteinExistence type="predicted"/>
<dbReference type="InterPro" id="IPR052919">
    <property type="entry name" value="TA_system_RNase"/>
</dbReference>
<evidence type="ECO:0000259" key="1">
    <source>
        <dbReference type="Pfam" id="PF01850"/>
    </source>
</evidence>
<dbReference type="RefSeq" id="WP_155325790.1">
    <property type="nucleotide sequence ID" value="NZ_AP021876.1"/>
</dbReference>
<accession>A0A5K8A2L2</accession>
<dbReference type="PANTHER" id="PTHR36173">
    <property type="entry name" value="RIBONUCLEASE VAPC16-RELATED"/>
    <property type="match status" value="1"/>
</dbReference>
<protein>
    <submittedName>
        <fullName evidence="2">Twitching motility protein PilT</fullName>
    </submittedName>
</protein>
<dbReference type="InterPro" id="IPR029060">
    <property type="entry name" value="PIN-like_dom_sf"/>
</dbReference>
<evidence type="ECO:0000313" key="3">
    <source>
        <dbReference type="Proteomes" id="UP000425960"/>
    </source>
</evidence>
<dbReference type="KEGG" id="dov:DSCO28_70860"/>
<feature type="domain" description="PIN" evidence="1">
    <location>
        <begin position="3"/>
        <end position="123"/>
    </location>
</feature>
<sequence>MKVLLDTHAFLWLIVGDRRLSKRAIATYADTENLMFFSAASFWEICIKKSLGKISLKSGWIQVIENEMTANSIQWLPIEVKHCTEVIHLPFHHRDPFDRLLIAQAIAEGMRLMSRDHRFSDYAIDRIW</sequence>
<organism evidence="2 3">
    <name type="scientific">Desulfosarcina ovata subsp. sediminis</name>
    <dbReference type="NCBI Taxonomy" id="885957"/>
    <lineage>
        <taxon>Bacteria</taxon>
        <taxon>Pseudomonadati</taxon>
        <taxon>Thermodesulfobacteriota</taxon>
        <taxon>Desulfobacteria</taxon>
        <taxon>Desulfobacterales</taxon>
        <taxon>Desulfosarcinaceae</taxon>
        <taxon>Desulfosarcina</taxon>
    </lineage>
</organism>